<keyword evidence="10" id="KW-0443">Lipid metabolism</keyword>
<evidence type="ECO:0000256" key="11">
    <source>
        <dbReference type="ARBA" id="ARBA00023209"/>
    </source>
</evidence>
<evidence type="ECO:0000256" key="10">
    <source>
        <dbReference type="ARBA" id="ARBA00023098"/>
    </source>
</evidence>
<evidence type="ECO:0000256" key="7">
    <source>
        <dbReference type="ARBA" id="ARBA00022777"/>
    </source>
</evidence>
<proteinExistence type="inferred from homology"/>
<dbReference type="PROSITE" id="PS50146">
    <property type="entry name" value="DAGK"/>
    <property type="match status" value="1"/>
</dbReference>
<dbReference type="GO" id="GO:0046872">
    <property type="term" value="F:metal ion binding"/>
    <property type="evidence" value="ECO:0007669"/>
    <property type="project" value="UniProtKB-KW"/>
</dbReference>
<dbReference type="InterPro" id="IPR001206">
    <property type="entry name" value="Diacylglycerol_kinase_cat_dom"/>
</dbReference>
<evidence type="ECO:0000256" key="3">
    <source>
        <dbReference type="ARBA" id="ARBA00022516"/>
    </source>
</evidence>
<dbReference type="Gene3D" id="3.40.50.10330">
    <property type="entry name" value="Probable inorganic polyphosphate/atp-NAD kinase, domain 1"/>
    <property type="match status" value="1"/>
</dbReference>
<dbReference type="Proteomes" id="UP000245793">
    <property type="component" value="Unassembled WGS sequence"/>
</dbReference>
<dbReference type="InterPro" id="IPR017438">
    <property type="entry name" value="ATP-NAD_kinase_N"/>
</dbReference>
<dbReference type="GO" id="GO:0005886">
    <property type="term" value="C:plasma membrane"/>
    <property type="evidence" value="ECO:0007669"/>
    <property type="project" value="TreeGrafter"/>
</dbReference>
<keyword evidence="11" id="KW-0594">Phospholipid biosynthesis</keyword>
<dbReference type="PANTHER" id="PTHR12358">
    <property type="entry name" value="SPHINGOSINE KINASE"/>
    <property type="match status" value="1"/>
</dbReference>
<protein>
    <submittedName>
        <fullName evidence="14">Diacylglycerol kinase (ATP)</fullName>
    </submittedName>
</protein>
<keyword evidence="8" id="KW-0067">ATP-binding</keyword>
<accession>A0A2U1E5X2</accession>
<dbReference type="InterPro" id="IPR045540">
    <property type="entry name" value="YegS/DAGK_C"/>
</dbReference>
<dbReference type="NCBIfam" id="TIGR00147">
    <property type="entry name" value="YegS/Rv2252/BmrU family lipid kinase"/>
    <property type="match status" value="1"/>
</dbReference>
<dbReference type="EMBL" id="QEKV01000002">
    <property type="protein sequence ID" value="PVY95346.1"/>
    <property type="molecule type" value="Genomic_DNA"/>
</dbReference>
<keyword evidence="3" id="KW-0444">Lipid biosynthesis</keyword>
<feature type="domain" description="DAGKc" evidence="13">
    <location>
        <begin position="1"/>
        <end position="130"/>
    </location>
</feature>
<keyword evidence="12" id="KW-1208">Phospholipid metabolism</keyword>
<dbReference type="Pfam" id="PF00781">
    <property type="entry name" value="DAGK_cat"/>
    <property type="match status" value="1"/>
</dbReference>
<keyword evidence="6" id="KW-0547">Nucleotide-binding</keyword>
<evidence type="ECO:0000256" key="9">
    <source>
        <dbReference type="ARBA" id="ARBA00022842"/>
    </source>
</evidence>
<comment type="caution">
    <text evidence="14">The sequence shown here is derived from an EMBL/GenBank/DDBJ whole genome shotgun (WGS) entry which is preliminary data.</text>
</comment>
<keyword evidence="7 14" id="KW-0418">Kinase</keyword>
<dbReference type="GO" id="GO:0004143">
    <property type="term" value="F:ATP-dependent diacylglycerol kinase activity"/>
    <property type="evidence" value="ECO:0007669"/>
    <property type="project" value="TreeGrafter"/>
</dbReference>
<dbReference type="GO" id="GO:0008654">
    <property type="term" value="P:phospholipid biosynthetic process"/>
    <property type="evidence" value="ECO:0007669"/>
    <property type="project" value="UniProtKB-KW"/>
</dbReference>
<dbReference type="SUPFAM" id="SSF111331">
    <property type="entry name" value="NAD kinase/diacylglycerol kinase-like"/>
    <property type="match status" value="1"/>
</dbReference>
<dbReference type="RefSeq" id="WP_165803568.1">
    <property type="nucleotide sequence ID" value="NZ_QEKV01000002.1"/>
</dbReference>
<comment type="cofactor">
    <cofactor evidence="1">
        <name>Mg(2+)</name>
        <dbReference type="ChEBI" id="CHEBI:18420"/>
    </cofactor>
</comment>
<dbReference type="Pfam" id="PF19279">
    <property type="entry name" value="YegS_C"/>
    <property type="match status" value="1"/>
</dbReference>
<dbReference type="SMART" id="SM00046">
    <property type="entry name" value="DAGKc"/>
    <property type="match status" value="1"/>
</dbReference>
<keyword evidence="15" id="KW-1185">Reference proteome</keyword>
<evidence type="ECO:0000256" key="2">
    <source>
        <dbReference type="ARBA" id="ARBA00005983"/>
    </source>
</evidence>
<evidence type="ECO:0000256" key="4">
    <source>
        <dbReference type="ARBA" id="ARBA00022679"/>
    </source>
</evidence>
<keyword evidence="4" id="KW-0808">Transferase</keyword>
<gene>
    <name evidence="14" type="ORF">C7381_102236</name>
</gene>
<reference evidence="14 15" key="1">
    <citation type="submission" date="2018-04" db="EMBL/GenBank/DDBJ databases">
        <title>Genomic Encyclopedia of Type Strains, Phase IV (KMG-IV): sequencing the most valuable type-strain genomes for metagenomic binning, comparative biology and taxonomic classification.</title>
        <authorList>
            <person name="Goeker M."/>
        </authorList>
    </citation>
    <scope>NUCLEOTIDE SEQUENCE [LARGE SCALE GENOMIC DNA]</scope>
    <source>
        <strain evidence="14 15">DSM 20705</strain>
    </source>
</reference>
<evidence type="ECO:0000313" key="15">
    <source>
        <dbReference type="Proteomes" id="UP000245793"/>
    </source>
</evidence>
<dbReference type="Gene3D" id="2.60.200.40">
    <property type="match status" value="1"/>
</dbReference>
<dbReference type="PANTHER" id="PTHR12358:SF106">
    <property type="entry name" value="LIPID KINASE YEGS"/>
    <property type="match status" value="1"/>
</dbReference>
<evidence type="ECO:0000259" key="13">
    <source>
        <dbReference type="PROSITE" id="PS50146"/>
    </source>
</evidence>
<dbReference type="InterPro" id="IPR016064">
    <property type="entry name" value="NAD/diacylglycerol_kinase_sf"/>
</dbReference>
<name>A0A2U1E5X2_9FIRM</name>
<evidence type="ECO:0000256" key="6">
    <source>
        <dbReference type="ARBA" id="ARBA00022741"/>
    </source>
</evidence>
<dbReference type="InterPro" id="IPR050187">
    <property type="entry name" value="Lipid_Phosphate_FormReg"/>
</dbReference>
<evidence type="ECO:0000256" key="12">
    <source>
        <dbReference type="ARBA" id="ARBA00023264"/>
    </source>
</evidence>
<keyword evidence="5" id="KW-0479">Metal-binding</keyword>
<evidence type="ECO:0000256" key="5">
    <source>
        <dbReference type="ARBA" id="ARBA00022723"/>
    </source>
</evidence>
<organism evidence="14 15">
    <name type="scientific">Ezakiella coagulans</name>
    <dbReference type="NCBI Taxonomy" id="46507"/>
    <lineage>
        <taxon>Bacteria</taxon>
        <taxon>Bacillati</taxon>
        <taxon>Bacillota</taxon>
        <taxon>Tissierellia</taxon>
        <taxon>Ezakiella</taxon>
    </lineage>
</organism>
<evidence type="ECO:0000313" key="14">
    <source>
        <dbReference type="EMBL" id="PVY95346.1"/>
    </source>
</evidence>
<comment type="similarity">
    <text evidence="2">Belongs to the diacylglycerol/lipid kinase family.</text>
</comment>
<sequence length="294" mass="32535">MHIRFIYNPKSGRERSQEKVSNVIKYLFEDGHEVSMRFTKKAHDATEFAIEAEHDKVDRLVVVGGDGTVNEVVCGIQESNSKIPVMIMPGGTTNDFAIYMGLQKDDWDTYKTIVSGKIESVDCGKVAGRYFMNVGACGILTDVAHNTPVGLKTAFGRAAYVMKALTELTPENLKPIKMKIESEEVSGEYVSYMALVANSKSVGGFQKMAPLASVHDGLLDVLVVREMPISDLVTVFMKIRAGEHVKHPNVMYFKTKKISFSSLEEEVELDVDGEFFGTLPATFEVVHKAINLLV</sequence>
<evidence type="ECO:0000256" key="8">
    <source>
        <dbReference type="ARBA" id="ARBA00022840"/>
    </source>
</evidence>
<dbReference type="GO" id="GO:0005524">
    <property type="term" value="F:ATP binding"/>
    <property type="evidence" value="ECO:0007669"/>
    <property type="project" value="UniProtKB-KW"/>
</dbReference>
<dbReference type="AlphaFoldDB" id="A0A2U1E5X2"/>
<keyword evidence="9" id="KW-0460">Magnesium</keyword>
<evidence type="ECO:0000256" key="1">
    <source>
        <dbReference type="ARBA" id="ARBA00001946"/>
    </source>
</evidence>
<dbReference type="InterPro" id="IPR005218">
    <property type="entry name" value="Diacylglycerol/lipid_kinase"/>
</dbReference>